<dbReference type="OMA" id="WHIRNGD"/>
<dbReference type="eggNOG" id="ENOG502SB41">
    <property type="taxonomic scope" value="Eukaryota"/>
</dbReference>
<sequence>MLRRSHGLARAFATLRPRRLLPAPLVDGLAQFQRDHGHFIVPRDHESPDGFPLGQKLQGLIRKLPTISRERSHQLDAIGFPLDWHAYLLGTAILPALQTYKAVFGDLWVPQKYVVPTCDPVWPAATWGLRLGERVSYLRKAKYDLPIAQTKALDAEGFVWHARNDRLHTLTLPALRTYRGLHGSPHVPNAFVVPSQQPWPSELHGYKLGHAMMALKAKHRAGTLPETVLAALHDLDLDLDQTLREAKWTDVILPSLHVYFSLYGHSDVEQAFLVPGGAPWPAVAKDLALGRIVRDLRSTGTYSEFVERDEATLRALGFVWSQQERMAFTIQSKVIPAMAVYRDVHGHAFVPSNFVVPATRPWPTLSHHMKLGHWIARTRCELDNLPHNLQFLLEESGIVWRHFDERFENVVLPAVKTYSELHGSCEAISSSFHVPSHAPWPEATWGLNLGGTLWHIRNGDSYIMDPKKLRALRKFRGLVL</sequence>
<organism evidence="1 2">
    <name type="scientific">Saprolegnia diclina (strain VS20)</name>
    <dbReference type="NCBI Taxonomy" id="1156394"/>
    <lineage>
        <taxon>Eukaryota</taxon>
        <taxon>Sar</taxon>
        <taxon>Stramenopiles</taxon>
        <taxon>Oomycota</taxon>
        <taxon>Saprolegniomycetes</taxon>
        <taxon>Saprolegniales</taxon>
        <taxon>Saprolegniaceae</taxon>
        <taxon>Saprolegnia</taxon>
    </lineage>
</organism>
<accession>T0RJ65</accession>
<dbReference type="VEuPathDB" id="FungiDB:SDRG_10155"/>
<reference evidence="1 2" key="1">
    <citation type="submission" date="2012-04" db="EMBL/GenBank/DDBJ databases">
        <title>The Genome Sequence of Saprolegnia declina VS20.</title>
        <authorList>
            <consortium name="The Broad Institute Genome Sequencing Platform"/>
            <person name="Russ C."/>
            <person name="Nusbaum C."/>
            <person name="Tyler B."/>
            <person name="van West P."/>
            <person name="Dieguez-Uribeondo J."/>
            <person name="de Bruijn I."/>
            <person name="Tripathy S."/>
            <person name="Jiang R."/>
            <person name="Young S.K."/>
            <person name="Zeng Q."/>
            <person name="Gargeya S."/>
            <person name="Fitzgerald M."/>
            <person name="Haas B."/>
            <person name="Abouelleil A."/>
            <person name="Alvarado L."/>
            <person name="Arachchi H.M."/>
            <person name="Berlin A."/>
            <person name="Chapman S.B."/>
            <person name="Goldberg J."/>
            <person name="Griggs A."/>
            <person name="Gujja S."/>
            <person name="Hansen M."/>
            <person name="Howarth C."/>
            <person name="Imamovic A."/>
            <person name="Larimer J."/>
            <person name="McCowen C."/>
            <person name="Montmayeur A."/>
            <person name="Murphy C."/>
            <person name="Neiman D."/>
            <person name="Pearson M."/>
            <person name="Priest M."/>
            <person name="Roberts A."/>
            <person name="Saif S."/>
            <person name="Shea T."/>
            <person name="Sisk P."/>
            <person name="Sykes S."/>
            <person name="Wortman J."/>
            <person name="Nusbaum C."/>
            <person name="Birren B."/>
        </authorList>
    </citation>
    <scope>NUCLEOTIDE SEQUENCE [LARGE SCALE GENOMIC DNA]</scope>
    <source>
        <strain evidence="1 2">VS20</strain>
    </source>
</reference>
<keyword evidence="2" id="KW-1185">Reference proteome</keyword>
<proteinExistence type="predicted"/>
<dbReference type="InParanoid" id="T0RJ65"/>
<gene>
    <name evidence="1" type="ORF">SDRG_10155</name>
</gene>
<protein>
    <recommendedName>
        <fullName evidence="3">Helicase-associated domain-containing protein</fullName>
    </recommendedName>
</protein>
<name>T0RJ65_SAPDV</name>
<evidence type="ECO:0000313" key="1">
    <source>
        <dbReference type="EMBL" id="EQC32413.1"/>
    </source>
</evidence>
<dbReference type="PANTHER" id="PTHR37066:SF1">
    <property type="entry name" value="LNS2_PITP DOMAIN-CONTAINING PROTEIN"/>
    <property type="match status" value="1"/>
</dbReference>
<dbReference type="AlphaFoldDB" id="T0RJ65"/>
<evidence type="ECO:0000313" key="2">
    <source>
        <dbReference type="Proteomes" id="UP000030762"/>
    </source>
</evidence>
<dbReference type="EMBL" id="JH767164">
    <property type="protein sequence ID" value="EQC32413.1"/>
    <property type="molecule type" value="Genomic_DNA"/>
</dbReference>
<dbReference type="GeneID" id="19950882"/>
<dbReference type="OrthoDB" id="58859at2759"/>
<dbReference type="Proteomes" id="UP000030762">
    <property type="component" value="Unassembled WGS sequence"/>
</dbReference>
<dbReference type="PANTHER" id="PTHR37066">
    <property type="entry name" value="HELICASE-ASSOCIATED"/>
    <property type="match status" value="1"/>
</dbReference>
<evidence type="ECO:0008006" key="3">
    <source>
        <dbReference type="Google" id="ProtNLM"/>
    </source>
</evidence>
<dbReference type="STRING" id="1156394.T0RJ65"/>
<dbReference type="RefSeq" id="XP_008614354.1">
    <property type="nucleotide sequence ID" value="XM_008616132.1"/>
</dbReference>